<dbReference type="InterPro" id="IPR036691">
    <property type="entry name" value="Endo/exonu/phosph_ase_sf"/>
</dbReference>
<dbReference type="PROSITE" id="PS50878">
    <property type="entry name" value="RT_POL"/>
    <property type="match status" value="1"/>
</dbReference>
<name>A0A8C1NFI5_CYPCA</name>
<dbReference type="InterPro" id="IPR000477">
    <property type="entry name" value="RT_dom"/>
</dbReference>
<dbReference type="Pfam" id="PF03372">
    <property type="entry name" value="Exo_endo_phos"/>
    <property type="match status" value="1"/>
</dbReference>
<dbReference type="SUPFAM" id="SSF56219">
    <property type="entry name" value="DNase I-like"/>
    <property type="match status" value="1"/>
</dbReference>
<accession>A0A8C1NFI5</accession>
<protein>
    <recommendedName>
        <fullName evidence="1">Reverse transcriptase domain-containing protein</fullName>
    </recommendedName>
</protein>
<dbReference type="PANTHER" id="PTHR19446">
    <property type="entry name" value="REVERSE TRANSCRIPTASES"/>
    <property type="match status" value="1"/>
</dbReference>
<dbReference type="Pfam" id="PF00078">
    <property type="entry name" value="RVT_1"/>
    <property type="match status" value="1"/>
</dbReference>
<organism evidence="2 3">
    <name type="scientific">Cyprinus carpio</name>
    <name type="common">Common carp</name>
    <dbReference type="NCBI Taxonomy" id="7962"/>
    <lineage>
        <taxon>Eukaryota</taxon>
        <taxon>Metazoa</taxon>
        <taxon>Chordata</taxon>
        <taxon>Craniata</taxon>
        <taxon>Vertebrata</taxon>
        <taxon>Euteleostomi</taxon>
        <taxon>Actinopterygii</taxon>
        <taxon>Neopterygii</taxon>
        <taxon>Teleostei</taxon>
        <taxon>Ostariophysi</taxon>
        <taxon>Cypriniformes</taxon>
        <taxon>Cyprinidae</taxon>
        <taxon>Cyprininae</taxon>
        <taxon>Cyprinus</taxon>
    </lineage>
</organism>
<evidence type="ECO:0000259" key="1">
    <source>
        <dbReference type="PROSITE" id="PS50878"/>
    </source>
</evidence>
<dbReference type="Proteomes" id="UP000694427">
    <property type="component" value="Unplaced"/>
</dbReference>
<dbReference type="Gene3D" id="3.60.10.10">
    <property type="entry name" value="Endonuclease/exonuclease/phosphatase"/>
    <property type="match status" value="1"/>
</dbReference>
<evidence type="ECO:0000313" key="2">
    <source>
        <dbReference type="Ensembl" id="ENSCCRP00010090987.1"/>
    </source>
</evidence>
<dbReference type="Ensembl" id="ENSCCRT00010100913.1">
    <property type="protein sequence ID" value="ENSCCRP00010090987.1"/>
    <property type="gene ID" value="ENSCCRG00010039774.1"/>
</dbReference>
<reference evidence="2" key="1">
    <citation type="submission" date="2025-08" db="UniProtKB">
        <authorList>
            <consortium name="Ensembl"/>
        </authorList>
    </citation>
    <scope>IDENTIFICATION</scope>
</reference>
<keyword evidence="3" id="KW-1185">Reference proteome</keyword>
<dbReference type="InterPro" id="IPR005135">
    <property type="entry name" value="Endo/exonuclease/phosphatase"/>
</dbReference>
<dbReference type="GO" id="GO:0003824">
    <property type="term" value="F:catalytic activity"/>
    <property type="evidence" value="ECO:0007669"/>
    <property type="project" value="InterPro"/>
</dbReference>
<dbReference type="CDD" id="cd09076">
    <property type="entry name" value="L1-EN"/>
    <property type="match status" value="1"/>
</dbReference>
<dbReference type="SUPFAM" id="SSF56672">
    <property type="entry name" value="DNA/RNA polymerases"/>
    <property type="match status" value="1"/>
</dbReference>
<reference evidence="2" key="2">
    <citation type="submission" date="2025-09" db="UniProtKB">
        <authorList>
            <consortium name="Ensembl"/>
        </authorList>
    </citation>
    <scope>IDENTIFICATION</scope>
</reference>
<dbReference type="CDD" id="cd01650">
    <property type="entry name" value="RT_nLTR_like"/>
    <property type="match status" value="1"/>
</dbReference>
<sequence>MMYYSLRVFLFLLCSLSFFFLHWNLIMESIRVGSLNINGGRDRVKRALISEFIILNDVKVTFLQETHSDSNNELEWYRWWEGECKLSHGTNLSMGVAVLFSKHLDLKIVTTIEVEKGRVLLVIAEIKSVKFLFVNVYAPNIGWHREITYKKLNDAIKQYDDGNICVVIGGDWNCTTNFVLDRNGDEPHSKSSKLLLDITNNLKLVDVWRSRNELVKQYTWIKILDSVMTGARLDRLYISKSEINRVTNTNILPNGFSDHHMVTLDYNVVKMSRPKFYWHFNVKLLQDTDFYEKFCSFWEIWRQRKNNFENLTQWWEVGKAQIKVFCQQFSYNATATMKRNVKMLEFEINEMEKRMIDVVNDGSVNILKKKKIELKSLLEQRVKGALVRARISSIKEMDAPTAYFFGLERKEAQKKCMLHLKRRNGTITSDPTEMRTMGIEFYKELFGNMGCDVESMDQFLRDLPKLRPEEKNSVDVMISFDELSKAVKELSTGKSPGIDGLPAEFYKAFWGVLGEDLYDVFCECFKRGCLPNSCQRAVLSLLPKSGDLGLLKNWRPVSLMCLDYKILSKCLANRLKKILHVVVKSEQTYCIPGRTIMDNMFLMRDVIDLSIRNNLDVGFLSIDQEKAFDRVGHEYLFTVLKTFGFGENIISWIKILYEDASVMLKIGGGLSCPIPVKRGIRQGCPLSGQLYSLAIEPLLCKLRNELQGLMIPGDNSGLRYSVSAYADDVNIFISGQNDIQILCKNLNLYEKSSSAKVNWAKCDGFAVGSWDGTGPPQLPEGLKWGKEGFKVLGVYLGTDKYKEKNWEGLLGKVVAKLSKWNWLLPELSYRGRVLIINNLTASMLWHKLNVLEPPDDLIKEIQRKLVDFFWSGQKWIPRQALYLPVIEGGQGLIDVRSRINAFRLQAAQRLLYEENGGWINVACALLRKTSGLLYDKQLFLLKSDEVDLKELTPFYKSMITAWKKTFIIHRDILQPEDWIRGEPLFHNPLIRTRILSSKSVESCFVKAGYVKLGDLRSGDDWKTAESLQSVTGLRSLRLMRRIMEDVWAALPGACREALSQDWDGLYTFPPIKVSAAVQEEMEETGHSILSFEYPELGSFQDIKKKEIYVTCVKVMHQTVLRGVKTWRWSEVFGTEFKACWRSLYKLPVEKRTADLQWRLMFGAIATNRHVAHLNPAVGIECLFCGLEETVNHLFIDCFRLKGMFNFLTQVFIKFGENFSYQKFISGPIYNFQERRKKCLLNFLMGSAKLSIWKTRKNKMLGIGPVNAEMVLRGMITARIKIEYTYYKLVSDIVMFSEMWSVGGALCQIGENEMLVLNV</sequence>
<dbReference type="InterPro" id="IPR043502">
    <property type="entry name" value="DNA/RNA_pol_sf"/>
</dbReference>
<proteinExistence type="predicted"/>
<evidence type="ECO:0000313" key="3">
    <source>
        <dbReference type="Proteomes" id="UP000694427"/>
    </source>
</evidence>
<feature type="domain" description="Reverse transcriptase" evidence="1">
    <location>
        <begin position="523"/>
        <end position="796"/>
    </location>
</feature>